<gene>
    <name evidence="2" type="ORF">FHW37_103539</name>
</gene>
<name>A0A561QWJ3_9HYPH</name>
<feature type="signal peptide" evidence="1">
    <location>
        <begin position="1"/>
        <end position="24"/>
    </location>
</feature>
<evidence type="ECO:0000256" key="1">
    <source>
        <dbReference type="SAM" id="SignalP"/>
    </source>
</evidence>
<dbReference type="RefSeq" id="WP_186458247.1">
    <property type="nucleotide sequence ID" value="NZ_VIWP01000003.1"/>
</dbReference>
<evidence type="ECO:0000313" key="3">
    <source>
        <dbReference type="Proteomes" id="UP000320653"/>
    </source>
</evidence>
<proteinExistence type="predicted"/>
<sequence>MNSKRLIPLLLTAAAVLLPFAAGSAPQAAPAFNHDWKKGRETGFPIPRFVSLKAAKAHMRVGPSLDYATSYVYSARGLPLEITEEYGHWRRVRDEDGSTGWMFAPLLSSRRTAVVGPWHKKPVNLRADPSSDARTVAKLAAKVRLDLSHCDGDWCRAALQDRRLTGFVRQIDLWGVYPGETFD</sequence>
<organism evidence="2 3">
    <name type="scientific">Neorhizobium alkalisoli</name>
    <dbReference type="NCBI Taxonomy" id="528178"/>
    <lineage>
        <taxon>Bacteria</taxon>
        <taxon>Pseudomonadati</taxon>
        <taxon>Pseudomonadota</taxon>
        <taxon>Alphaproteobacteria</taxon>
        <taxon>Hyphomicrobiales</taxon>
        <taxon>Rhizobiaceae</taxon>
        <taxon>Rhizobium/Agrobacterium group</taxon>
        <taxon>Neorhizobium</taxon>
    </lineage>
</organism>
<dbReference type="Gene3D" id="2.30.30.40">
    <property type="entry name" value="SH3 Domains"/>
    <property type="match status" value="1"/>
</dbReference>
<dbReference type="Proteomes" id="UP000320653">
    <property type="component" value="Unassembled WGS sequence"/>
</dbReference>
<protein>
    <submittedName>
        <fullName evidence="2">SH3-like domain-containing protein</fullName>
    </submittedName>
</protein>
<evidence type="ECO:0000313" key="2">
    <source>
        <dbReference type="EMBL" id="TWF54669.1"/>
    </source>
</evidence>
<reference evidence="2 3" key="1">
    <citation type="submission" date="2019-06" db="EMBL/GenBank/DDBJ databases">
        <title>Sorghum-associated microbial communities from plants grown in Nebraska, USA.</title>
        <authorList>
            <person name="Schachtman D."/>
        </authorList>
    </citation>
    <scope>NUCLEOTIDE SEQUENCE [LARGE SCALE GENOMIC DNA]</scope>
    <source>
        <strain evidence="2 3">1225</strain>
    </source>
</reference>
<feature type="chain" id="PRO_5021779601" evidence="1">
    <location>
        <begin position="25"/>
        <end position="183"/>
    </location>
</feature>
<dbReference type="AlphaFoldDB" id="A0A561QWJ3"/>
<accession>A0A561QWJ3</accession>
<keyword evidence="1" id="KW-0732">Signal</keyword>
<dbReference type="InterPro" id="IPR010466">
    <property type="entry name" value="DUF1058"/>
</dbReference>
<dbReference type="EMBL" id="VIWP01000003">
    <property type="protein sequence ID" value="TWF54669.1"/>
    <property type="molecule type" value="Genomic_DNA"/>
</dbReference>
<comment type="caution">
    <text evidence="2">The sequence shown here is derived from an EMBL/GenBank/DDBJ whole genome shotgun (WGS) entry which is preliminary data.</text>
</comment>
<keyword evidence="3" id="KW-1185">Reference proteome</keyword>
<dbReference type="Pfam" id="PF06347">
    <property type="entry name" value="SH3_4"/>
    <property type="match status" value="2"/>
</dbReference>